<evidence type="ECO:0000313" key="17">
    <source>
        <dbReference type="EMBL" id="PIW15971.1"/>
    </source>
</evidence>
<dbReference type="InterPro" id="IPR012338">
    <property type="entry name" value="Beta-lactam/transpept-like"/>
</dbReference>
<dbReference type="InterPro" id="IPR050396">
    <property type="entry name" value="Glycosyltr_51/Transpeptidase"/>
</dbReference>
<evidence type="ECO:0000259" key="16">
    <source>
        <dbReference type="Pfam" id="PF00912"/>
    </source>
</evidence>
<evidence type="ECO:0000313" key="18">
    <source>
        <dbReference type="Proteomes" id="UP000231019"/>
    </source>
</evidence>
<dbReference type="SUPFAM" id="SSF56601">
    <property type="entry name" value="beta-lactamase/transpeptidase-like"/>
    <property type="match status" value="1"/>
</dbReference>
<keyword evidence="8" id="KW-0133">Cell shape</keyword>
<comment type="catalytic activity">
    <reaction evidence="13">
        <text>[GlcNAc-(1-&gt;4)-Mur2Ac(oyl-L-Ala-gamma-D-Glu-L-Lys-D-Ala-D-Ala)](n)-di-trans,octa-cis-undecaprenyl diphosphate + beta-D-GlcNAc-(1-&gt;4)-Mur2Ac(oyl-L-Ala-gamma-D-Glu-L-Lys-D-Ala-D-Ala)-di-trans,octa-cis-undecaprenyl diphosphate = [GlcNAc-(1-&gt;4)-Mur2Ac(oyl-L-Ala-gamma-D-Glu-L-Lys-D-Ala-D-Ala)](n+1)-di-trans,octa-cis-undecaprenyl diphosphate + di-trans,octa-cis-undecaprenyl diphosphate + H(+)</text>
        <dbReference type="Rhea" id="RHEA:23708"/>
        <dbReference type="Rhea" id="RHEA-COMP:9602"/>
        <dbReference type="Rhea" id="RHEA-COMP:9603"/>
        <dbReference type="ChEBI" id="CHEBI:15378"/>
        <dbReference type="ChEBI" id="CHEBI:58405"/>
        <dbReference type="ChEBI" id="CHEBI:60033"/>
        <dbReference type="ChEBI" id="CHEBI:78435"/>
        <dbReference type="EC" id="2.4.99.28"/>
    </reaction>
</comment>
<evidence type="ECO:0000256" key="11">
    <source>
        <dbReference type="ARBA" id="ARBA00023316"/>
    </source>
</evidence>
<dbReference type="Gene3D" id="3.40.710.10">
    <property type="entry name" value="DD-peptidase/beta-lactamase superfamily"/>
    <property type="match status" value="1"/>
</dbReference>
<keyword evidence="6" id="KW-0808">Transferase</keyword>
<dbReference type="PANTHER" id="PTHR32282">
    <property type="entry name" value="BINDING PROTEIN TRANSPEPTIDASE, PUTATIVE-RELATED"/>
    <property type="match status" value="1"/>
</dbReference>
<sequence length="783" mass="87306">MKPDHKLPAPLPPGLQKHAKARHKASPLIGNRRKAHRSIDAWEVFWGILRWSFRLLMLPVLLGASSLGGAYTGMALRFSQLPDVSALQYYAPIETTEIYDDKNHLLMKLFGEENRRVLPLNQVPDKIQQAVISAEDGRFYEHKGIDWIGMARALKANFDRKAAVQGGSSITQQIVKNTFLTAERTPQRKLAEAWMATEVEKKFSKHQILELYLNQVYWGHNAYGIEAASQTYFGKSARLLKLNEGAMLAGILTGPEIYSPYRNFKGAEHRMQLTLERMRELKFITAEEYTQALKSPLKVAGLKAGSMRYPYFTSYVLAMLKENYGDQKALKQGLRIYTTINTQWQEQAEKALKEHMSQLKRMNAEQAALVAIEPQTGFIRAMVGGRNYSESQFNRAWQAQRQPGSSFKPFVYLTAFARGYTPGHTEIDEPIQFRIGTRVWKPKNYSGGYSGTMTLQRALESSVNIIAVKLGDKLGNGNIIDTAHKLGIRSRLKNVLSLPLGPSEVNPLEMANAYSTIARGGRYLEPTPILRIEDRYGNVLEDNRNRQAEPVYSAEASYQLIKIMKGVVLRGTAPAANIGRPVAGKTGTTSDHRDAWFVGFSPQLCTAVWIGNDTPTRMYGGATGGTLAATLWARFMREAHKNLPKKDFPGSAAGYPAIVAAAKAPENAEENTPRYERLNAKKYDPVDTTKIDPDELPSVDELLPIAMPSSALRSNQNLPAGSTGNMDLRLSVPGQAQNRQEPMLTPPSSPKPSQRKNTRVINELDQLIKELEKMEPPPAAPPE</sequence>
<dbReference type="InterPro" id="IPR023346">
    <property type="entry name" value="Lysozyme-like_dom_sf"/>
</dbReference>
<name>A0A2M7G2F3_9BACT</name>
<evidence type="ECO:0000256" key="5">
    <source>
        <dbReference type="ARBA" id="ARBA00022676"/>
    </source>
</evidence>
<keyword evidence="7" id="KW-0378">Hydrolase</keyword>
<dbReference type="FunFam" id="1.10.3810.10:FF:000001">
    <property type="entry name" value="Penicillin-binding protein 1A"/>
    <property type="match status" value="1"/>
</dbReference>
<evidence type="ECO:0000256" key="12">
    <source>
        <dbReference type="ARBA" id="ARBA00034000"/>
    </source>
</evidence>
<gene>
    <name evidence="17" type="ORF">COW36_14740</name>
</gene>
<dbReference type="NCBIfam" id="TIGR02074">
    <property type="entry name" value="PBP_1a_fam"/>
    <property type="match status" value="1"/>
</dbReference>
<evidence type="ECO:0000256" key="9">
    <source>
        <dbReference type="ARBA" id="ARBA00022984"/>
    </source>
</evidence>
<feature type="compositionally biased region" description="Basic and acidic residues" evidence="14">
    <location>
        <begin position="766"/>
        <end position="775"/>
    </location>
</feature>
<dbReference type="GO" id="GO:0009002">
    <property type="term" value="F:serine-type D-Ala-D-Ala carboxypeptidase activity"/>
    <property type="evidence" value="ECO:0007669"/>
    <property type="project" value="UniProtKB-EC"/>
</dbReference>
<dbReference type="GO" id="GO:0009252">
    <property type="term" value="P:peptidoglycan biosynthetic process"/>
    <property type="evidence" value="ECO:0007669"/>
    <property type="project" value="UniProtKB-KW"/>
</dbReference>
<dbReference type="InterPro" id="IPR001460">
    <property type="entry name" value="PCN-bd_Tpept"/>
</dbReference>
<evidence type="ECO:0000256" key="6">
    <source>
        <dbReference type="ARBA" id="ARBA00022679"/>
    </source>
</evidence>
<dbReference type="GO" id="GO:0030288">
    <property type="term" value="C:outer membrane-bounded periplasmic space"/>
    <property type="evidence" value="ECO:0007669"/>
    <property type="project" value="TreeGrafter"/>
</dbReference>
<evidence type="ECO:0000259" key="15">
    <source>
        <dbReference type="Pfam" id="PF00905"/>
    </source>
</evidence>
<dbReference type="GO" id="GO:0006508">
    <property type="term" value="P:proteolysis"/>
    <property type="evidence" value="ECO:0007669"/>
    <property type="project" value="UniProtKB-KW"/>
</dbReference>
<dbReference type="PANTHER" id="PTHR32282:SF33">
    <property type="entry name" value="PEPTIDOGLYCAN GLYCOSYLTRANSFERASE"/>
    <property type="match status" value="1"/>
</dbReference>
<dbReference type="EMBL" id="PFFQ01000041">
    <property type="protein sequence ID" value="PIW15971.1"/>
    <property type="molecule type" value="Genomic_DNA"/>
</dbReference>
<protein>
    <submittedName>
        <fullName evidence="17">Penicillin-binding protein</fullName>
    </submittedName>
</protein>
<dbReference type="Proteomes" id="UP000231019">
    <property type="component" value="Unassembled WGS sequence"/>
</dbReference>
<dbReference type="AlphaFoldDB" id="A0A2M7G2F3"/>
<feature type="region of interest" description="Disordered" evidence="14">
    <location>
        <begin position="710"/>
        <end position="783"/>
    </location>
</feature>
<keyword evidence="3" id="KW-0121">Carboxypeptidase</keyword>
<dbReference type="GO" id="GO:0008658">
    <property type="term" value="F:penicillin binding"/>
    <property type="evidence" value="ECO:0007669"/>
    <property type="project" value="InterPro"/>
</dbReference>
<feature type="region of interest" description="Disordered" evidence="14">
    <location>
        <begin position="1"/>
        <end position="27"/>
    </location>
</feature>
<organism evidence="17 18">
    <name type="scientific">bacterium (Candidatus Blackallbacteria) CG17_big_fil_post_rev_8_21_14_2_50_48_46</name>
    <dbReference type="NCBI Taxonomy" id="2014261"/>
    <lineage>
        <taxon>Bacteria</taxon>
        <taxon>Candidatus Blackallbacteria</taxon>
    </lineage>
</organism>
<evidence type="ECO:0000256" key="2">
    <source>
        <dbReference type="ARBA" id="ARBA00007739"/>
    </source>
</evidence>
<dbReference type="SUPFAM" id="SSF53955">
    <property type="entry name" value="Lysozyme-like"/>
    <property type="match status" value="1"/>
</dbReference>
<keyword evidence="11" id="KW-0961">Cell wall biogenesis/degradation</keyword>
<evidence type="ECO:0000256" key="14">
    <source>
        <dbReference type="SAM" id="MobiDB-lite"/>
    </source>
</evidence>
<keyword evidence="10" id="KW-0511">Multifunctional enzyme</keyword>
<comment type="caution">
    <text evidence="17">The sequence shown here is derived from an EMBL/GenBank/DDBJ whole genome shotgun (WGS) entry which is preliminary data.</text>
</comment>
<feature type="domain" description="Penicillin-binding protein transpeptidase" evidence="15">
    <location>
        <begin position="368"/>
        <end position="628"/>
    </location>
</feature>
<evidence type="ECO:0000256" key="13">
    <source>
        <dbReference type="ARBA" id="ARBA00049902"/>
    </source>
</evidence>
<evidence type="ECO:0000256" key="8">
    <source>
        <dbReference type="ARBA" id="ARBA00022960"/>
    </source>
</evidence>
<dbReference type="GO" id="GO:0071555">
    <property type="term" value="P:cell wall organization"/>
    <property type="evidence" value="ECO:0007669"/>
    <property type="project" value="UniProtKB-KW"/>
</dbReference>
<proteinExistence type="inferred from homology"/>
<keyword evidence="9" id="KW-0573">Peptidoglycan synthesis</keyword>
<keyword evidence="5" id="KW-0328">Glycosyltransferase</keyword>
<reference evidence="17 18" key="1">
    <citation type="submission" date="2017-09" db="EMBL/GenBank/DDBJ databases">
        <title>Depth-based differentiation of microbial function through sediment-hosted aquifers and enrichment of novel symbionts in the deep terrestrial subsurface.</title>
        <authorList>
            <person name="Probst A.J."/>
            <person name="Ladd B."/>
            <person name="Jarett J.K."/>
            <person name="Geller-Mcgrath D.E."/>
            <person name="Sieber C.M."/>
            <person name="Emerson J.B."/>
            <person name="Anantharaman K."/>
            <person name="Thomas B.C."/>
            <person name="Malmstrom R."/>
            <person name="Stieglmeier M."/>
            <person name="Klingl A."/>
            <person name="Woyke T."/>
            <person name="Ryan C.M."/>
            <person name="Banfield J.F."/>
        </authorList>
    </citation>
    <scope>NUCLEOTIDE SEQUENCE [LARGE SCALE GENOMIC DNA]</scope>
    <source>
        <strain evidence="17">CG17_big_fil_post_rev_8_21_14_2_50_48_46</strain>
    </source>
</reference>
<accession>A0A2M7G2F3</accession>
<evidence type="ECO:0000256" key="1">
    <source>
        <dbReference type="ARBA" id="ARBA00007090"/>
    </source>
</evidence>
<dbReference type="InterPro" id="IPR036950">
    <property type="entry name" value="PBP_transglycosylase"/>
</dbReference>
<evidence type="ECO:0000256" key="10">
    <source>
        <dbReference type="ARBA" id="ARBA00023268"/>
    </source>
</evidence>
<feature type="compositionally biased region" description="Polar residues" evidence="14">
    <location>
        <begin position="711"/>
        <end position="725"/>
    </location>
</feature>
<dbReference type="Gene3D" id="1.10.3810.10">
    <property type="entry name" value="Biosynthetic peptidoglycan transglycosylase-like"/>
    <property type="match status" value="1"/>
</dbReference>
<evidence type="ECO:0000256" key="7">
    <source>
        <dbReference type="ARBA" id="ARBA00022801"/>
    </source>
</evidence>
<comment type="similarity">
    <text evidence="1">In the C-terminal section; belongs to the transpeptidase family.</text>
</comment>
<dbReference type="InterPro" id="IPR001264">
    <property type="entry name" value="Glyco_trans_51"/>
</dbReference>
<comment type="catalytic activity">
    <reaction evidence="12">
        <text>Preferential cleavage: (Ac)2-L-Lys-D-Ala-|-D-Ala. Also transpeptidation of peptidyl-alanyl moieties that are N-acyl substituents of D-alanine.</text>
        <dbReference type="EC" id="3.4.16.4"/>
    </reaction>
</comment>
<feature type="domain" description="Glycosyl transferase family 51" evidence="16">
    <location>
        <begin position="107"/>
        <end position="278"/>
    </location>
</feature>
<dbReference type="GO" id="GO:0008360">
    <property type="term" value="P:regulation of cell shape"/>
    <property type="evidence" value="ECO:0007669"/>
    <property type="project" value="UniProtKB-KW"/>
</dbReference>
<dbReference type="GO" id="GO:0008955">
    <property type="term" value="F:peptidoglycan glycosyltransferase activity"/>
    <property type="evidence" value="ECO:0007669"/>
    <property type="project" value="UniProtKB-EC"/>
</dbReference>
<evidence type="ECO:0000256" key="4">
    <source>
        <dbReference type="ARBA" id="ARBA00022670"/>
    </source>
</evidence>
<dbReference type="Pfam" id="PF00912">
    <property type="entry name" value="Transgly"/>
    <property type="match status" value="1"/>
</dbReference>
<feature type="compositionally biased region" description="Basic residues" evidence="14">
    <location>
        <begin position="17"/>
        <end position="27"/>
    </location>
</feature>
<comment type="similarity">
    <text evidence="2">In the N-terminal section; belongs to the glycosyltransferase 51 family.</text>
</comment>
<evidence type="ECO:0000256" key="3">
    <source>
        <dbReference type="ARBA" id="ARBA00022645"/>
    </source>
</evidence>
<dbReference type="Pfam" id="PF00905">
    <property type="entry name" value="Transpeptidase"/>
    <property type="match status" value="1"/>
</dbReference>
<keyword evidence="4" id="KW-0645">Protease</keyword>